<evidence type="ECO:0000256" key="7">
    <source>
        <dbReference type="PROSITE-ProRule" id="PRU01091"/>
    </source>
</evidence>
<dbReference type="PANTHER" id="PTHR48111">
    <property type="entry name" value="REGULATOR OF RPOS"/>
    <property type="match status" value="1"/>
</dbReference>
<dbReference type="GO" id="GO:0005829">
    <property type="term" value="C:cytosol"/>
    <property type="evidence" value="ECO:0007669"/>
    <property type="project" value="TreeGrafter"/>
</dbReference>
<keyword evidence="4 7" id="KW-0238">DNA-binding</keyword>
<dbReference type="eggNOG" id="COG0745">
    <property type="taxonomic scope" value="Bacteria"/>
</dbReference>
<feature type="modified residue" description="4-aspartylphosphate" evidence="6">
    <location>
        <position position="53"/>
    </location>
</feature>
<dbReference type="GO" id="GO:0032993">
    <property type="term" value="C:protein-DNA complex"/>
    <property type="evidence" value="ECO:0007669"/>
    <property type="project" value="TreeGrafter"/>
</dbReference>
<keyword evidence="11" id="KW-1185">Reference proteome</keyword>
<dbReference type="GO" id="GO:0000976">
    <property type="term" value="F:transcription cis-regulatory region binding"/>
    <property type="evidence" value="ECO:0007669"/>
    <property type="project" value="TreeGrafter"/>
</dbReference>
<dbReference type="SMART" id="SM00448">
    <property type="entry name" value="REC"/>
    <property type="match status" value="1"/>
</dbReference>
<evidence type="ECO:0000313" key="10">
    <source>
        <dbReference type="EMBL" id="AIQ67578.1"/>
    </source>
</evidence>
<evidence type="ECO:0000256" key="6">
    <source>
        <dbReference type="PROSITE-ProRule" id="PRU00169"/>
    </source>
</evidence>
<dbReference type="Gene3D" id="6.10.250.690">
    <property type="match status" value="1"/>
</dbReference>
<dbReference type="STRING" id="189425.PGRAT_07940"/>
<dbReference type="EMBL" id="CP009287">
    <property type="protein sequence ID" value="AIQ67578.1"/>
    <property type="molecule type" value="Genomic_DNA"/>
</dbReference>
<dbReference type="RefSeq" id="WP_025703838.1">
    <property type="nucleotide sequence ID" value="NZ_CP009287.1"/>
</dbReference>
<evidence type="ECO:0000256" key="4">
    <source>
        <dbReference type="ARBA" id="ARBA00023125"/>
    </source>
</evidence>
<organism evidence="10 11">
    <name type="scientific">Paenibacillus graminis</name>
    <dbReference type="NCBI Taxonomy" id="189425"/>
    <lineage>
        <taxon>Bacteria</taxon>
        <taxon>Bacillati</taxon>
        <taxon>Bacillota</taxon>
        <taxon>Bacilli</taxon>
        <taxon>Bacillales</taxon>
        <taxon>Paenibacillaceae</taxon>
        <taxon>Paenibacillus</taxon>
    </lineage>
</organism>
<dbReference type="PROSITE" id="PS51755">
    <property type="entry name" value="OMPR_PHOB"/>
    <property type="match status" value="1"/>
</dbReference>
<feature type="DNA-binding region" description="OmpR/PhoB-type" evidence="7">
    <location>
        <begin position="131"/>
        <end position="228"/>
    </location>
</feature>
<feature type="domain" description="OmpR/PhoB-type" evidence="9">
    <location>
        <begin position="131"/>
        <end position="228"/>
    </location>
</feature>
<dbReference type="InterPro" id="IPR036388">
    <property type="entry name" value="WH-like_DNA-bd_sf"/>
</dbReference>
<accession>A0A089M7T8</accession>
<dbReference type="CDD" id="cd00383">
    <property type="entry name" value="trans_reg_C"/>
    <property type="match status" value="1"/>
</dbReference>
<feature type="domain" description="Response regulatory" evidence="8">
    <location>
        <begin position="4"/>
        <end position="117"/>
    </location>
</feature>
<dbReference type="InterPro" id="IPR016032">
    <property type="entry name" value="Sig_transdc_resp-reg_C-effctor"/>
</dbReference>
<evidence type="ECO:0000256" key="2">
    <source>
        <dbReference type="ARBA" id="ARBA00023012"/>
    </source>
</evidence>
<dbReference type="SMART" id="SM00862">
    <property type="entry name" value="Trans_reg_C"/>
    <property type="match status" value="1"/>
</dbReference>
<dbReference type="SUPFAM" id="SSF52172">
    <property type="entry name" value="CheY-like"/>
    <property type="match status" value="1"/>
</dbReference>
<dbReference type="InterPro" id="IPR039420">
    <property type="entry name" value="WalR-like"/>
</dbReference>
<gene>
    <name evidence="10" type="ORF">PGRAT_07940</name>
</gene>
<keyword evidence="1 6" id="KW-0597">Phosphoprotein</keyword>
<evidence type="ECO:0000259" key="9">
    <source>
        <dbReference type="PROSITE" id="PS51755"/>
    </source>
</evidence>
<proteinExistence type="predicted"/>
<dbReference type="Gene3D" id="1.10.10.10">
    <property type="entry name" value="Winged helix-like DNA-binding domain superfamily/Winged helix DNA-binding domain"/>
    <property type="match status" value="1"/>
</dbReference>
<dbReference type="KEGG" id="pgm:PGRAT_07940"/>
<dbReference type="Gene3D" id="3.40.50.2300">
    <property type="match status" value="1"/>
</dbReference>
<dbReference type="CDD" id="cd17574">
    <property type="entry name" value="REC_OmpR"/>
    <property type="match status" value="1"/>
</dbReference>
<protein>
    <submittedName>
        <fullName evidence="10">Regulatory protein</fullName>
    </submittedName>
</protein>
<keyword evidence="3" id="KW-0805">Transcription regulation</keyword>
<dbReference type="InterPro" id="IPR001867">
    <property type="entry name" value="OmpR/PhoB-type_DNA-bd"/>
</dbReference>
<dbReference type="PROSITE" id="PS50110">
    <property type="entry name" value="RESPONSE_REGULATORY"/>
    <property type="match status" value="1"/>
</dbReference>
<dbReference type="OrthoDB" id="9790442at2"/>
<keyword evidence="2" id="KW-0902">Two-component regulatory system</keyword>
<evidence type="ECO:0000256" key="5">
    <source>
        <dbReference type="ARBA" id="ARBA00023163"/>
    </source>
</evidence>
<dbReference type="FunFam" id="3.40.50.2300:FF:000001">
    <property type="entry name" value="DNA-binding response regulator PhoB"/>
    <property type="match status" value="1"/>
</dbReference>
<dbReference type="InterPro" id="IPR011006">
    <property type="entry name" value="CheY-like_superfamily"/>
</dbReference>
<dbReference type="PANTHER" id="PTHR48111:SF2">
    <property type="entry name" value="RESPONSE REGULATOR SAER"/>
    <property type="match status" value="1"/>
</dbReference>
<evidence type="ECO:0000259" key="8">
    <source>
        <dbReference type="PROSITE" id="PS50110"/>
    </source>
</evidence>
<dbReference type="Proteomes" id="UP000029500">
    <property type="component" value="Chromosome"/>
</dbReference>
<reference evidence="10 11" key="1">
    <citation type="submission" date="2014-08" db="EMBL/GenBank/DDBJ databases">
        <title>Comparative genomics of the Paenibacillus odorifer group.</title>
        <authorList>
            <person name="den Bakker H.C."/>
            <person name="Tsai Y.-C."/>
            <person name="Martin N."/>
            <person name="Korlach J."/>
            <person name="Wiedmann M."/>
        </authorList>
    </citation>
    <scope>NUCLEOTIDE SEQUENCE [LARGE SCALE GENOMIC DNA]</scope>
    <source>
        <strain evidence="10 11">DSM 15220</strain>
    </source>
</reference>
<dbReference type="GO" id="GO:0000156">
    <property type="term" value="F:phosphorelay response regulator activity"/>
    <property type="evidence" value="ECO:0007669"/>
    <property type="project" value="TreeGrafter"/>
</dbReference>
<dbReference type="GO" id="GO:0006355">
    <property type="term" value="P:regulation of DNA-templated transcription"/>
    <property type="evidence" value="ECO:0007669"/>
    <property type="project" value="InterPro"/>
</dbReference>
<dbReference type="SUPFAM" id="SSF46894">
    <property type="entry name" value="C-terminal effector domain of the bipartite response regulators"/>
    <property type="match status" value="1"/>
</dbReference>
<dbReference type="Pfam" id="PF00486">
    <property type="entry name" value="Trans_reg_C"/>
    <property type="match status" value="1"/>
</dbReference>
<dbReference type="AlphaFoldDB" id="A0A089M7T8"/>
<dbReference type="InterPro" id="IPR001789">
    <property type="entry name" value="Sig_transdc_resp-reg_receiver"/>
</dbReference>
<name>A0A089M7T8_9BACL</name>
<sequence>MSKTILVVDDDEEIVKLITKSLRYEQFTVISACSGKEALSAVDDNHIDFVVLDIVMPDMNGLDVCRSIRTSYNVPILFLSARDQDIDKIVGLEIGADDYMTKPFSIQELASRIKAHFRKLDRLYKEWDELSPGNEKADAPLILNDKTFEAFLYNRKLDLSAKEFQILSMLMRHPNQVLSREQIYENIWGDEYGEINTVTVHIKNIRKKLGPEHNFIKTIWGIGYKYTEREQ</sequence>
<evidence type="ECO:0000256" key="1">
    <source>
        <dbReference type="ARBA" id="ARBA00022553"/>
    </source>
</evidence>
<dbReference type="HOGENOM" id="CLU_000445_30_4_9"/>
<evidence type="ECO:0000256" key="3">
    <source>
        <dbReference type="ARBA" id="ARBA00023015"/>
    </source>
</evidence>
<evidence type="ECO:0000313" key="11">
    <source>
        <dbReference type="Proteomes" id="UP000029500"/>
    </source>
</evidence>
<keyword evidence="5" id="KW-0804">Transcription</keyword>
<dbReference type="Pfam" id="PF00072">
    <property type="entry name" value="Response_reg"/>
    <property type="match status" value="1"/>
</dbReference>